<dbReference type="AlphaFoldDB" id="A0A8K0G6I5"/>
<comment type="caution">
    <text evidence="1">The sequence shown here is derived from an EMBL/GenBank/DDBJ whole genome shotgun (WGS) entry which is preliminary data.</text>
</comment>
<name>A0A8K0G6I5_IGNLU</name>
<dbReference type="OrthoDB" id="2499658at2759"/>
<reference evidence="1" key="1">
    <citation type="submission" date="2019-08" db="EMBL/GenBank/DDBJ databases">
        <title>The genome of the North American firefly Photinus pyralis.</title>
        <authorList>
            <consortium name="Photinus pyralis genome working group"/>
            <person name="Fallon T.R."/>
            <person name="Sander Lower S.E."/>
            <person name="Weng J.-K."/>
        </authorList>
    </citation>
    <scope>NUCLEOTIDE SEQUENCE</scope>
    <source>
        <strain evidence="1">TRF0915ILg1</strain>
        <tissue evidence="1">Whole body</tissue>
    </source>
</reference>
<accession>A0A8K0G6I5</accession>
<organism evidence="1 2">
    <name type="scientific">Ignelater luminosus</name>
    <name type="common">Cucubano</name>
    <name type="synonym">Pyrophorus luminosus</name>
    <dbReference type="NCBI Taxonomy" id="2038154"/>
    <lineage>
        <taxon>Eukaryota</taxon>
        <taxon>Metazoa</taxon>
        <taxon>Ecdysozoa</taxon>
        <taxon>Arthropoda</taxon>
        <taxon>Hexapoda</taxon>
        <taxon>Insecta</taxon>
        <taxon>Pterygota</taxon>
        <taxon>Neoptera</taxon>
        <taxon>Endopterygota</taxon>
        <taxon>Coleoptera</taxon>
        <taxon>Polyphaga</taxon>
        <taxon>Elateriformia</taxon>
        <taxon>Elateroidea</taxon>
        <taxon>Elateridae</taxon>
        <taxon>Agrypninae</taxon>
        <taxon>Pyrophorini</taxon>
        <taxon>Ignelater</taxon>
    </lineage>
</organism>
<gene>
    <name evidence="1" type="ORF">ILUMI_12720</name>
</gene>
<evidence type="ECO:0000313" key="1">
    <source>
        <dbReference type="EMBL" id="KAF2893460.1"/>
    </source>
</evidence>
<protein>
    <submittedName>
        <fullName evidence="1">Uncharacterized protein</fullName>
    </submittedName>
</protein>
<dbReference type="EMBL" id="VTPC01007978">
    <property type="protein sequence ID" value="KAF2893460.1"/>
    <property type="molecule type" value="Genomic_DNA"/>
</dbReference>
<dbReference type="Proteomes" id="UP000801492">
    <property type="component" value="Unassembled WGS sequence"/>
</dbReference>
<feature type="non-terminal residue" evidence="1">
    <location>
        <position position="133"/>
    </location>
</feature>
<keyword evidence="2" id="KW-1185">Reference proteome</keyword>
<evidence type="ECO:0000313" key="2">
    <source>
        <dbReference type="Proteomes" id="UP000801492"/>
    </source>
</evidence>
<proteinExistence type="predicted"/>
<sequence length="133" mass="15037">MSAITENNNKGEYDALLAEVRKATLISGPKTPLQHQITSEEDLERLLEDIDKEARESEYLDDNSEMYNQNNANRIVQILDVRNEAAKNLQEQTRKMLKTSNKKYNSCVVGANVTVPIPDVDRARGSFRDVIAV</sequence>